<evidence type="ECO:0000313" key="3">
    <source>
        <dbReference type="Proteomes" id="UP000197007"/>
    </source>
</evidence>
<evidence type="ECO:0000259" key="1">
    <source>
        <dbReference type="Pfam" id="PF10130"/>
    </source>
</evidence>
<proteinExistence type="predicted"/>
<dbReference type="Proteomes" id="UP000197007">
    <property type="component" value="Chromosome"/>
</dbReference>
<organism evidence="2 3">
    <name type="scientific">Capnocytophaga endodontalis</name>
    <dbReference type="NCBI Taxonomy" id="2708117"/>
    <lineage>
        <taxon>Bacteria</taxon>
        <taxon>Pseudomonadati</taxon>
        <taxon>Bacteroidota</taxon>
        <taxon>Flavobacteriia</taxon>
        <taxon>Flavobacteriales</taxon>
        <taxon>Flavobacteriaceae</taxon>
        <taxon>Capnocytophaga</taxon>
    </lineage>
</organism>
<dbReference type="InterPro" id="IPR029060">
    <property type="entry name" value="PIN-like_dom_sf"/>
</dbReference>
<feature type="domain" description="PIN" evidence="1">
    <location>
        <begin position="5"/>
        <end position="121"/>
    </location>
</feature>
<dbReference type="KEGG" id="capn:CBG49_05035"/>
<dbReference type="InterPro" id="IPR002716">
    <property type="entry name" value="PIN_dom"/>
</dbReference>
<sequence>MIIIADSNIFMSALISPNGFVANILAERKKIQYIAPDYLIKEVTEHITDIVPRLKNNKTKKQLLAEFKQLLEGITIVNIKKEVSKDLILKAEEITKDIDYNDYPFIALHLEIKHKIWTMDNFLRNRLTEKGYGHFFISIEELSKHLYKKKQ</sequence>
<accession>A0A1Z4BMM1</accession>
<reference evidence="3" key="1">
    <citation type="submission" date="2017-06" db="EMBL/GenBank/DDBJ databases">
        <title>Complete genome sequence of Capnocytophaga sp. KCOM 1579 (=ChDC OS43) isolated from a human refractory periapical abscess lesion.</title>
        <authorList>
            <person name="Kook J.-K."/>
            <person name="Park S.-N."/>
            <person name="Lim Y.K."/>
            <person name="Roh H."/>
        </authorList>
    </citation>
    <scope>NUCLEOTIDE SEQUENCE [LARGE SCALE GENOMIC DNA]</scope>
    <source>
        <strain evidence="3">ChDC OS43</strain>
    </source>
</reference>
<evidence type="ECO:0000313" key="2">
    <source>
        <dbReference type="EMBL" id="ASF42488.1"/>
    </source>
</evidence>
<dbReference type="RefSeq" id="WP_088593635.1">
    <property type="nucleotide sequence ID" value="NZ_CP022022.1"/>
</dbReference>
<dbReference type="AlphaFoldDB" id="A0A1Z4BMM1"/>
<keyword evidence="3" id="KW-1185">Reference proteome</keyword>
<dbReference type="SUPFAM" id="SSF88723">
    <property type="entry name" value="PIN domain-like"/>
    <property type="match status" value="1"/>
</dbReference>
<protein>
    <submittedName>
        <fullName evidence="2">Twitching motility protein PilT</fullName>
    </submittedName>
</protein>
<dbReference type="Pfam" id="PF10130">
    <property type="entry name" value="PIN_2"/>
    <property type="match status" value="1"/>
</dbReference>
<gene>
    <name evidence="2" type="ORF">CBG49_05035</name>
</gene>
<name>A0A1Z4BMM1_9FLAO</name>
<dbReference type="EMBL" id="CP022022">
    <property type="protein sequence ID" value="ASF42488.1"/>
    <property type="molecule type" value="Genomic_DNA"/>
</dbReference>